<protein>
    <submittedName>
        <fullName evidence="1">Uncharacterized protein</fullName>
    </submittedName>
</protein>
<proteinExistence type="predicted"/>
<dbReference type="EMBL" id="CM002926">
    <property type="protein sequence ID" value="KGN50041.1"/>
    <property type="molecule type" value="Genomic_DNA"/>
</dbReference>
<sequence length="64" mass="6845">MRVQDEEEEEEGATTTQCGAPNTLNYTLSFYPFPLGQVAPHTILYVGVSVSATRPVGATSSIVI</sequence>
<reference evidence="1 2" key="4">
    <citation type="journal article" date="2011" name="BMC Genomics">
        <title>RNA-Seq improves annotation of protein-coding genes in the cucumber genome.</title>
        <authorList>
            <person name="Li Z."/>
            <person name="Zhang Z."/>
            <person name="Yan P."/>
            <person name="Huang S."/>
            <person name="Fei Z."/>
            <person name="Lin K."/>
        </authorList>
    </citation>
    <scope>NUCLEOTIDE SEQUENCE [LARGE SCALE GENOMIC DNA]</scope>
    <source>
        <strain evidence="2">cv. 9930</strain>
    </source>
</reference>
<reference evidence="1 2" key="1">
    <citation type="journal article" date="2009" name="Nat. Genet.">
        <title>The genome of the cucumber, Cucumis sativus L.</title>
        <authorList>
            <person name="Huang S."/>
            <person name="Li R."/>
            <person name="Zhang Z."/>
            <person name="Li L."/>
            <person name="Gu X."/>
            <person name="Fan W."/>
            <person name="Lucas W.J."/>
            <person name="Wang X."/>
            <person name="Xie B."/>
            <person name="Ni P."/>
            <person name="Ren Y."/>
            <person name="Zhu H."/>
            <person name="Li J."/>
            <person name="Lin K."/>
            <person name="Jin W."/>
            <person name="Fei Z."/>
            <person name="Li G."/>
            <person name="Staub J."/>
            <person name="Kilian A."/>
            <person name="van der Vossen E.A."/>
            <person name="Wu Y."/>
            <person name="Guo J."/>
            <person name="He J."/>
            <person name="Jia Z."/>
            <person name="Ren Y."/>
            <person name="Tian G."/>
            <person name="Lu Y."/>
            <person name="Ruan J."/>
            <person name="Qian W."/>
            <person name="Wang M."/>
            <person name="Huang Q."/>
            <person name="Li B."/>
            <person name="Xuan Z."/>
            <person name="Cao J."/>
            <person name="Asan"/>
            <person name="Wu Z."/>
            <person name="Zhang J."/>
            <person name="Cai Q."/>
            <person name="Bai Y."/>
            <person name="Zhao B."/>
            <person name="Han Y."/>
            <person name="Li Y."/>
            <person name="Li X."/>
            <person name="Wang S."/>
            <person name="Shi Q."/>
            <person name="Liu S."/>
            <person name="Cho W.K."/>
            <person name="Kim J.Y."/>
            <person name="Xu Y."/>
            <person name="Heller-Uszynska K."/>
            <person name="Miao H."/>
            <person name="Cheng Z."/>
            <person name="Zhang S."/>
            <person name="Wu J."/>
            <person name="Yang Y."/>
            <person name="Kang H."/>
            <person name="Li M."/>
            <person name="Liang H."/>
            <person name="Ren X."/>
            <person name="Shi Z."/>
            <person name="Wen M."/>
            <person name="Jian M."/>
            <person name="Yang H."/>
            <person name="Zhang G."/>
            <person name="Yang Z."/>
            <person name="Chen R."/>
            <person name="Liu S."/>
            <person name="Li J."/>
            <person name="Ma L."/>
            <person name="Liu H."/>
            <person name="Zhou Y."/>
            <person name="Zhao J."/>
            <person name="Fang X."/>
            <person name="Li G."/>
            <person name="Fang L."/>
            <person name="Li Y."/>
            <person name="Liu D."/>
            <person name="Zheng H."/>
            <person name="Zhang Y."/>
            <person name="Qin N."/>
            <person name="Li Z."/>
            <person name="Yang G."/>
            <person name="Yang S."/>
            <person name="Bolund L."/>
            <person name="Kristiansen K."/>
            <person name="Zheng H."/>
            <person name="Li S."/>
            <person name="Zhang X."/>
            <person name="Yang H."/>
            <person name="Wang J."/>
            <person name="Sun R."/>
            <person name="Zhang B."/>
            <person name="Jiang S."/>
            <person name="Wang J."/>
            <person name="Du Y."/>
            <person name="Li S."/>
        </authorList>
    </citation>
    <scope>NUCLEOTIDE SEQUENCE [LARGE SCALE GENOMIC DNA]</scope>
    <source>
        <strain evidence="2">cv. 9930</strain>
    </source>
</reference>
<keyword evidence="2" id="KW-1185">Reference proteome</keyword>
<organism evidence="1 2">
    <name type="scientific">Cucumis sativus</name>
    <name type="common">Cucumber</name>
    <dbReference type="NCBI Taxonomy" id="3659"/>
    <lineage>
        <taxon>Eukaryota</taxon>
        <taxon>Viridiplantae</taxon>
        <taxon>Streptophyta</taxon>
        <taxon>Embryophyta</taxon>
        <taxon>Tracheophyta</taxon>
        <taxon>Spermatophyta</taxon>
        <taxon>Magnoliopsida</taxon>
        <taxon>eudicotyledons</taxon>
        <taxon>Gunneridae</taxon>
        <taxon>Pentapetalae</taxon>
        <taxon>rosids</taxon>
        <taxon>fabids</taxon>
        <taxon>Cucurbitales</taxon>
        <taxon>Cucurbitaceae</taxon>
        <taxon>Benincaseae</taxon>
        <taxon>Cucumis</taxon>
    </lineage>
</organism>
<name>A0A0A0KQT1_CUCSA</name>
<accession>A0A0A0KQT1</accession>
<reference evidence="1 2" key="2">
    <citation type="journal article" date="2009" name="PLoS ONE">
        <title>An integrated genetic and cytogenetic map of the cucumber genome.</title>
        <authorList>
            <person name="Ren Y."/>
            <person name="Zhang Z."/>
            <person name="Liu J."/>
            <person name="Staub J.E."/>
            <person name="Han Y."/>
            <person name="Cheng Z."/>
            <person name="Li X."/>
            <person name="Lu J."/>
            <person name="Miao H."/>
            <person name="Kang H."/>
            <person name="Xie B."/>
            <person name="Gu X."/>
            <person name="Wang X."/>
            <person name="Du Y."/>
            <person name="Jin W."/>
            <person name="Huang S."/>
        </authorList>
    </citation>
    <scope>NUCLEOTIDE SEQUENCE [LARGE SCALE GENOMIC DNA]</scope>
    <source>
        <strain evidence="2">cv. 9930</strain>
    </source>
</reference>
<reference evidence="1 2" key="3">
    <citation type="journal article" date="2010" name="BMC Genomics">
        <title>Transcriptome sequencing and comparative analysis of cucumber flowers with different sex types.</title>
        <authorList>
            <person name="Guo S."/>
            <person name="Zheng Y."/>
            <person name="Joung J.G."/>
            <person name="Liu S."/>
            <person name="Zhang Z."/>
            <person name="Crasta O.R."/>
            <person name="Sobral B.W."/>
            <person name="Xu Y."/>
            <person name="Huang S."/>
            <person name="Fei Z."/>
        </authorList>
    </citation>
    <scope>NUCLEOTIDE SEQUENCE [LARGE SCALE GENOMIC DNA]</scope>
    <source>
        <strain evidence="2">cv. 9930</strain>
    </source>
</reference>
<dbReference type="Gramene" id="KGN50041">
    <property type="protein sequence ID" value="KGN50041"/>
    <property type="gene ID" value="Csa_5G151570"/>
</dbReference>
<gene>
    <name evidence="1" type="ORF">Csa_5G151570</name>
</gene>
<dbReference type="Proteomes" id="UP000029981">
    <property type="component" value="Chromosome 5"/>
</dbReference>
<evidence type="ECO:0000313" key="1">
    <source>
        <dbReference type="EMBL" id="KGN50041.1"/>
    </source>
</evidence>
<evidence type="ECO:0000313" key="2">
    <source>
        <dbReference type="Proteomes" id="UP000029981"/>
    </source>
</evidence>
<dbReference type="AlphaFoldDB" id="A0A0A0KQT1"/>